<gene>
    <name evidence="2" type="ORF">H8S07_06680</name>
</gene>
<evidence type="ECO:0000313" key="3">
    <source>
        <dbReference type="Proteomes" id="UP000647235"/>
    </source>
</evidence>
<keyword evidence="1" id="KW-0472">Membrane</keyword>
<keyword evidence="1" id="KW-1133">Transmembrane helix</keyword>
<feature type="transmembrane region" description="Helical" evidence="1">
    <location>
        <begin position="35"/>
        <end position="54"/>
    </location>
</feature>
<evidence type="ECO:0000256" key="1">
    <source>
        <dbReference type="SAM" id="Phobius"/>
    </source>
</evidence>
<evidence type="ECO:0000313" key="2">
    <source>
        <dbReference type="EMBL" id="MBC5664963.1"/>
    </source>
</evidence>
<dbReference type="InterPro" id="IPR043765">
    <property type="entry name" value="DUF5711"/>
</dbReference>
<reference evidence="2 3" key="1">
    <citation type="submission" date="2020-08" db="EMBL/GenBank/DDBJ databases">
        <title>Genome public.</title>
        <authorList>
            <person name="Liu C."/>
            <person name="Sun Q."/>
        </authorList>
    </citation>
    <scope>NUCLEOTIDE SEQUENCE [LARGE SCALE GENOMIC DNA]</scope>
    <source>
        <strain evidence="2 3">NSJ-36</strain>
    </source>
</reference>
<sequence length="396" mass="43874">MQSKNRKFRVVDENHSPDPRIPNVKRKRVWKKSTLLFAGGLLLLVLVIFGIIYFRTYTSVRVSETYALSGAANSSYKTFAKGVLKYSRDGVAYVNEKGEEQWNQSCQLKTPIVKVMGDCAAIADEGGNDIFIFDKNGEKGEVHTTLPIEKIAVSGQGIVSAIVKNESAPEIVCYDTAGNLLVEHQASLGGTGYPLDVSMSEDGEVMQAVYMQVQGGKLISKVAYYNFGTAGENVKDHEVAKKEYKDSVLADGFYMKGNVSAVAGDNCLTFFDGKETPKEVTTVTINKQIQSISHNEKYVGMLLKNTGKDGYELRLYNTSGKKVLSKEIKENYRNIRICGNQVILFDGKKCSIYLKNGIHKFEGTMDDSILEIVPVFGVNKYIVLDVNGMDNIRLVR</sequence>
<organism evidence="2 3">
    <name type="scientific">Dorea hominis</name>
    <dbReference type="NCBI Taxonomy" id="2763040"/>
    <lineage>
        <taxon>Bacteria</taxon>
        <taxon>Bacillati</taxon>
        <taxon>Bacillota</taxon>
        <taxon>Clostridia</taxon>
        <taxon>Lachnospirales</taxon>
        <taxon>Lachnospiraceae</taxon>
        <taxon>Dorea</taxon>
    </lineage>
</organism>
<accession>A0ABR7EUS9</accession>
<name>A0ABR7EUS9_9FIRM</name>
<dbReference type="RefSeq" id="WP_118288330.1">
    <property type="nucleotide sequence ID" value="NZ_JACOOY010000006.1"/>
</dbReference>
<proteinExistence type="predicted"/>
<keyword evidence="1" id="KW-0812">Transmembrane</keyword>
<comment type="caution">
    <text evidence="2">The sequence shown here is derived from an EMBL/GenBank/DDBJ whole genome shotgun (WGS) entry which is preliminary data.</text>
</comment>
<keyword evidence="3" id="KW-1185">Reference proteome</keyword>
<protein>
    <submittedName>
        <fullName evidence="2">Uncharacterized protein</fullName>
    </submittedName>
</protein>
<dbReference type="Pfam" id="PF18975">
    <property type="entry name" value="DUF5711"/>
    <property type="match status" value="1"/>
</dbReference>
<dbReference type="EMBL" id="JACOOY010000006">
    <property type="protein sequence ID" value="MBC5664963.1"/>
    <property type="molecule type" value="Genomic_DNA"/>
</dbReference>
<dbReference type="Proteomes" id="UP000647235">
    <property type="component" value="Unassembled WGS sequence"/>
</dbReference>